<gene>
    <name evidence="2" type="ordered locus">Phep_0900</name>
</gene>
<evidence type="ECO:0000259" key="1">
    <source>
        <dbReference type="PROSITE" id="PS51186"/>
    </source>
</evidence>
<dbReference type="Proteomes" id="UP000000852">
    <property type="component" value="Chromosome"/>
</dbReference>
<accession>C6Y2C9</accession>
<protein>
    <submittedName>
        <fullName evidence="2">GCN5-related N-acetyltransferase</fullName>
    </submittedName>
</protein>
<proteinExistence type="predicted"/>
<dbReference type="AlphaFoldDB" id="C6Y2C9"/>
<dbReference type="RefSeq" id="WP_012781066.1">
    <property type="nucleotide sequence ID" value="NC_013061.1"/>
</dbReference>
<dbReference type="OrthoDB" id="9788916at2"/>
<name>C6Y2C9_PEDHD</name>
<dbReference type="PANTHER" id="PTHR43792">
    <property type="entry name" value="GNAT FAMILY, PUTATIVE (AFU_ORTHOLOGUE AFUA_3G00765)-RELATED-RELATED"/>
    <property type="match status" value="1"/>
</dbReference>
<dbReference type="eggNOG" id="COG1670">
    <property type="taxonomic scope" value="Bacteria"/>
</dbReference>
<sequence>MEKGISDRIMVETDRIILREITINDAPAMFEMDADPEVHTYLGKSPIQTIDQAINQIKYIRQQYLDYGIGRWAIVDKSTDNFVGWGGLKFRTEEVNGHINFYEVGYRLLRRYWGQGFATASARASLTYAFNELQLDAVYAMANVENLASKNALLKSGLVITGQLSHEEIDCDWFEIKREDWRSSLQLF</sequence>
<reference evidence="2 3" key="1">
    <citation type="journal article" date="2009" name="Stand. Genomic Sci.">
        <title>Complete genome sequence of Pedobacter heparinus type strain (HIM 762-3).</title>
        <authorList>
            <person name="Han C."/>
            <person name="Spring S."/>
            <person name="Lapidus A."/>
            <person name="Del Rio T.G."/>
            <person name="Tice H."/>
            <person name="Copeland A."/>
            <person name="Cheng J.F."/>
            <person name="Lucas S."/>
            <person name="Chen F."/>
            <person name="Nolan M."/>
            <person name="Bruce D."/>
            <person name="Goodwin L."/>
            <person name="Pitluck S."/>
            <person name="Ivanova N."/>
            <person name="Mavromatis K."/>
            <person name="Mikhailova N."/>
            <person name="Pati A."/>
            <person name="Chen A."/>
            <person name="Palaniappan K."/>
            <person name="Land M."/>
            <person name="Hauser L."/>
            <person name="Chang Y.J."/>
            <person name="Jeffries C.C."/>
            <person name="Saunders E."/>
            <person name="Chertkov O."/>
            <person name="Brettin T."/>
            <person name="Goker M."/>
            <person name="Rohde M."/>
            <person name="Bristow J."/>
            <person name="Eisen J.A."/>
            <person name="Markowitz V."/>
            <person name="Hugenholtz P."/>
            <person name="Kyrpides N.C."/>
            <person name="Klenk H.P."/>
            <person name="Detter J.C."/>
        </authorList>
    </citation>
    <scope>NUCLEOTIDE SEQUENCE [LARGE SCALE GENOMIC DNA]</scope>
    <source>
        <strain evidence="3">ATCC 13125 / DSM 2366 / CIP 104194 / JCM 7457 / NBRC 12017 / NCIMB 9290 / NRRL B-14731 / HIM 762-3</strain>
    </source>
</reference>
<dbReference type="InterPro" id="IPR016181">
    <property type="entry name" value="Acyl_CoA_acyltransferase"/>
</dbReference>
<dbReference type="PANTHER" id="PTHR43792:SF16">
    <property type="entry name" value="N-ACETYLTRANSFERASE DOMAIN-CONTAINING PROTEIN"/>
    <property type="match status" value="1"/>
</dbReference>
<dbReference type="PROSITE" id="PS51186">
    <property type="entry name" value="GNAT"/>
    <property type="match status" value="1"/>
</dbReference>
<dbReference type="SUPFAM" id="SSF55729">
    <property type="entry name" value="Acyl-CoA N-acyltransferases (Nat)"/>
    <property type="match status" value="1"/>
</dbReference>
<evidence type="ECO:0000313" key="3">
    <source>
        <dbReference type="Proteomes" id="UP000000852"/>
    </source>
</evidence>
<keyword evidence="2" id="KW-0808">Transferase</keyword>
<dbReference type="STRING" id="485917.Phep_0900"/>
<dbReference type="HOGENOM" id="CLU_013985_3_1_10"/>
<feature type="domain" description="N-acetyltransferase" evidence="1">
    <location>
        <begin position="16"/>
        <end position="180"/>
    </location>
</feature>
<keyword evidence="3" id="KW-1185">Reference proteome</keyword>
<evidence type="ECO:0000313" key="2">
    <source>
        <dbReference type="EMBL" id="ACU03122.1"/>
    </source>
</evidence>
<dbReference type="KEGG" id="phe:Phep_0900"/>
<dbReference type="GO" id="GO:0016747">
    <property type="term" value="F:acyltransferase activity, transferring groups other than amino-acyl groups"/>
    <property type="evidence" value="ECO:0007669"/>
    <property type="project" value="InterPro"/>
</dbReference>
<organism evidence="2 3">
    <name type="scientific">Pedobacter heparinus (strain ATCC 13125 / DSM 2366 / CIP 104194 / JCM 7457 / NBRC 12017 / NCIMB 9290 / NRRL B-14731 / HIM 762-3)</name>
    <dbReference type="NCBI Taxonomy" id="485917"/>
    <lineage>
        <taxon>Bacteria</taxon>
        <taxon>Pseudomonadati</taxon>
        <taxon>Bacteroidota</taxon>
        <taxon>Sphingobacteriia</taxon>
        <taxon>Sphingobacteriales</taxon>
        <taxon>Sphingobacteriaceae</taxon>
        <taxon>Pedobacter</taxon>
    </lineage>
</organism>
<dbReference type="InterPro" id="IPR051531">
    <property type="entry name" value="N-acetyltransferase"/>
</dbReference>
<dbReference type="EMBL" id="CP001681">
    <property type="protein sequence ID" value="ACU03122.1"/>
    <property type="molecule type" value="Genomic_DNA"/>
</dbReference>
<dbReference type="InterPro" id="IPR000182">
    <property type="entry name" value="GNAT_dom"/>
</dbReference>
<dbReference type="Pfam" id="PF13302">
    <property type="entry name" value="Acetyltransf_3"/>
    <property type="match status" value="1"/>
</dbReference>
<dbReference type="Gene3D" id="3.40.630.30">
    <property type="match status" value="1"/>
</dbReference>